<dbReference type="PANTHER" id="PTHR48060:SF21">
    <property type="entry name" value="L DOMAIN-LIKE PROTEIN"/>
    <property type="match status" value="1"/>
</dbReference>
<feature type="signal peptide" evidence="9">
    <location>
        <begin position="1"/>
        <end position="16"/>
    </location>
</feature>
<evidence type="ECO:0000256" key="4">
    <source>
        <dbReference type="ARBA" id="ARBA00022729"/>
    </source>
</evidence>
<gene>
    <name evidence="11" type="ORF">GIB67_019933</name>
</gene>
<sequence>MVYLPFFILLCTGTAATFGNMSDRLALIAFKEKITPDPLGVMSSWNDSVHFCNWTGATCSDVHRERIMFLELQSLKLVSSISPSIGNLTFLIGINLESNGFSGEIPQEFGRLLRLQHLNLSDNSLDVGGGNRFTGSIPVSFSNASGLQKLDLSSNNFTGLLPVELGTLRGLYILNLEYNQLGSGSEEANDLNVISFGQLC</sequence>
<dbReference type="EMBL" id="JACGCM010001428">
    <property type="protein sequence ID" value="KAF6155407.1"/>
    <property type="molecule type" value="Genomic_DNA"/>
</dbReference>
<reference evidence="11 12" key="1">
    <citation type="journal article" date="2020" name="IScience">
        <title>Genome Sequencing of the Endangered Kingdonia uniflora (Circaeasteraceae, Ranunculales) Reveals Potential Mechanisms of Evolutionary Specialization.</title>
        <authorList>
            <person name="Sun Y."/>
            <person name="Deng T."/>
            <person name="Zhang A."/>
            <person name="Moore M.J."/>
            <person name="Landis J.B."/>
            <person name="Lin N."/>
            <person name="Zhang H."/>
            <person name="Zhang X."/>
            <person name="Huang J."/>
            <person name="Zhang X."/>
            <person name="Sun H."/>
            <person name="Wang H."/>
        </authorList>
    </citation>
    <scope>NUCLEOTIDE SEQUENCE [LARGE SCALE GENOMIC DNA]</scope>
    <source>
        <strain evidence="11">TB1705</strain>
        <tissue evidence="11">Leaf</tissue>
    </source>
</reference>
<keyword evidence="12" id="KW-1185">Reference proteome</keyword>
<evidence type="ECO:0000256" key="2">
    <source>
        <dbReference type="ARBA" id="ARBA00022614"/>
    </source>
</evidence>
<name>A0A7J7MKM7_9MAGN</name>
<dbReference type="Pfam" id="PF08263">
    <property type="entry name" value="LRRNT_2"/>
    <property type="match status" value="1"/>
</dbReference>
<evidence type="ECO:0000256" key="5">
    <source>
        <dbReference type="ARBA" id="ARBA00022737"/>
    </source>
</evidence>
<dbReference type="InterPro" id="IPR053211">
    <property type="entry name" value="DNA_repair-toleration"/>
</dbReference>
<dbReference type="InterPro" id="IPR001611">
    <property type="entry name" value="Leu-rich_rpt"/>
</dbReference>
<dbReference type="Pfam" id="PF00560">
    <property type="entry name" value="LRR_1"/>
    <property type="match status" value="1"/>
</dbReference>
<evidence type="ECO:0000313" key="12">
    <source>
        <dbReference type="Proteomes" id="UP000541444"/>
    </source>
</evidence>
<keyword evidence="5" id="KW-0677">Repeat</keyword>
<evidence type="ECO:0000313" key="11">
    <source>
        <dbReference type="EMBL" id="KAF6155407.1"/>
    </source>
</evidence>
<evidence type="ECO:0000256" key="3">
    <source>
        <dbReference type="ARBA" id="ARBA00022692"/>
    </source>
</evidence>
<dbReference type="InterPro" id="IPR013210">
    <property type="entry name" value="LRR_N_plant-typ"/>
</dbReference>
<evidence type="ECO:0000256" key="6">
    <source>
        <dbReference type="ARBA" id="ARBA00022989"/>
    </source>
</evidence>
<organism evidence="11 12">
    <name type="scientific">Kingdonia uniflora</name>
    <dbReference type="NCBI Taxonomy" id="39325"/>
    <lineage>
        <taxon>Eukaryota</taxon>
        <taxon>Viridiplantae</taxon>
        <taxon>Streptophyta</taxon>
        <taxon>Embryophyta</taxon>
        <taxon>Tracheophyta</taxon>
        <taxon>Spermatophyta</taxon>
        <taxon>Magnoliopsida</taxon>
        <taxon>Ranunculales</taxon>
        <taxon>Circaeasteraceae</taxon>
        <taxon>Kingdonia</taxon>
    </lineage>
</organism>
<dbReference type="Proteomes" id="UP000541444">
    <property type="component" value="Unassembled WGS sequence"/>
</dbReference>
<comment type="caution">
    <text evidence="11">The sequence shown here is derived from an EMBL/GenBank/DDBJ whole genome shotgun (WGS) entry which is preliminary data.</text>
</comment>
<evidence type="ECO:0000256" key="1">
    <source>
        <dbReference type="ARBA" id="ARBA00004167"/>
    </source>
</evidence>
<keyword evidence="4 9" id="KW-0732">Signal</keyword>
<dbReference type="Gene3D" id="3.80.10.10">
    <property type="entry name" value="Ribonuclease Inhibitor"/>
    <property type="match status" value="2"/>
</dbReference>
<keyword evidence="8" id="KW-0325">Glycoprotein</keyword>
<keyword evidence="2" id="KW-0433">Leucine-rich repeat</keyword>
<accession>A0A7J7MKM7</accession>
<keyword evidence="3" id="KW-0812">Transmembrane</keyword>
<protein>
    <recommendedName>
        <fullName evidence="10">Leucine-rich repeat-containing N-terminal plant-type domain-containing protein</fullName>
    </recommendedName>
</protein>
<dbReference type="OrthoDB" id="687555at2759"/>
<dbReference type="SUPFAM" id="SSF52058">
    <property type="entry name" value="L domain-like"/>
    <property type="match status" value="1"/>
</dbReference>
<feature type="domain" description="Leucine-rich repeat-containing N-terminal plant-type" evidence="10">
    <location>
        <begin position="22"/>
        <end position="60"/>
    </location>
</feature>
<comment type="subcellular location">
    <subcellularLocation>
        <location evidence="1">Membrane</location>
        <topology evidence="1">Single-pass membrane protein</topology>
    </subcellularLocation>
</comment>
<evidence type="ECO:0000259" key="10">
    <source>
        <dbReference type="Pfam" id="PF08263"/>
    </source>
</evidence>
<dbReference type="GO" id="GO:0016020">
    <property type="term" value="C:membrane"/>
    <property type="evidence" value="ECO:0007669"/>
    <property type="project" value="UniProtKB-SubCell"/>
</dbReference>
<dbReference type="AlphaFoldDB" id="A0A7J7MKM7"/>
<dbReference type="FunFam" id="3.80.10.10:FF:000275">
    <property type="entry name" value="Leucine-rich repeat receptor-like protein kinase"/>
    <property type="match status" value="1"/>
</dbReference>
<keyword evidence="6" id="KW-1133">Transmembrane helix</keyword>
<evidence type="ECO:0000256" key="9">
    <source>
        <dbReference type="SAM" id="SignalP"/>
    </source>
</evidence>
<feature type="chain" id="PRO_5029848655" description="Leucine-rich repeat-containing N-terminal plant-type domain-containing protein" evidence="9">
    <location>
        <begin position="17"/>
        <end position="200"/>
    </location>
</feature>
<keyword evidence="7" id="KW-0472">Membrane</keyword>
<dbReference type="Pfam" id="PF13855">
    <property type="entry name" value="LRR_8"/>
    <property type="match status" value="1"/>
</dbReference>
<proteinExistence type="predicted"/>
<evidence type="ECO:0000256" key="7">
    <source>
        <dbReference type="ARBA" id="ARBA00023136"/>
    </source>
</evidence>
<dbReference type="InterPro" id="IPR032675">
    <property type="entry name" value="LRR_dom_sf"/>
</dbReference>
<evidence type="ECO:0000256" key="8">
    <source>
        <dbReference type="ARBA" id="ARBA00023180"/>
    </source>
</evidence>
<dbReference type="PANTHER" id="PTHR48060">
    <property type="entry name" value="DNA DAMAGE-REPAIR/TOLERATION PROTEIN DRT100"/>
    <property type="match status" value="1"/>
</dbReference>